<organism evidence="8 9">
    <name type="scientific">Marasmiellus scandens</name>
    <dbReference type="NCBI Taxonomy" id="2682957"/>
    <lineage>
        <taxon>Eukaryota</taxon>
        <taxon>Fungi</taxon>
        <taxon>Dikarya</taxon>
        <taxon>Basidiomycota</taxon>
        <taxon>Agaricomycotina</taxon>
        <taxon>Agaricomycetes</taxon>
        <taxon>Agaricomycetidae</taxon>
        <taxon>Agaricales</taxon>
        <taxon>Marasmiineae</taxon>
        <taxon>Omphalotaceae</taxon>
        <taxon>Marasmiellus</taxon>
    </lineage>
</organism>
<sequence length="509" mass="57888">MNALVMLVTSKLAVDWDSAGQMHSGTIKQDPYNRFFLTREANVNNADCDSSTANQPKAAITRVPFGLVGNTRLTTLSEAATIDFVRQVLGQPTPRVLEWSPNLNKKNLVGADFLTMEYLTDGTPLSSRWDTLSSVETSRIIREVLSQQIAMTGRPFSQIGSLYFKEDVSEELQKRPLFLNAEDNEHPLADRYRIGPIADKYFYFLGEEPLEGDRGPWPDMESFLLATCRLAIQRAKYQSTQTHVPSSSAALSQSRPEDLPEIIDLLEKCMQLVPHLVSFIPPELQVPILAHPQLSAHNIILNADTTDIKSYTDWQGVSVLPFIMRCYLPKLFQYENTLISWPPTLDHLPLELIPQAKAELPILKREVLARRLLFKMSPKHLQAWMNPFMPLLVQFCTVVPRVWADGPVLLRQFVYEVVYRWPEETGIACPVQISETEMEKQALEFQKAVVYDTRIDEGVAYMGCNPDGWVPDDESFERAKEVMKQLKEGWNEEDGPFPFEDGRYSSDLT</sequence>
<comment type="subcellular location">
    <subcellularLocation>
        <location evidence="1">Mitochondrion</location>
    </subcellularLocation>
</comment>
<evidence type="ECO:0000256" key="2">
    <source>
        <dbReference type="ARBA" id="ARBA00005543"/>
    </source>
</evidence>
<evidence type="ECO:0000256" key="1">
    <source>
        <dbReference type="ARBA" id="ARBA00004173"/>
    </source>
</evidence>
<keyword evidence="5" id="KW-0496">Mitochondrion</keyword>
<evidence type="ECO:0000313" key="8">
    <source>
        <dbReference type="EMBL" id="KAK7436185.1"/>
    </source>
</evidence>
<accession>A0ABR1IR86</accession>
<proteinExistence type="inferred from homology"/>
<feature type="region of interest" description="Disordered" evidence="7">
    <location>
        <begin position="490"/>
        <end position="509"/>
    </location>
</feature>
<dbReference type="PANTHER" id="PTHR36091">
    <property type="entry name" value="ALTERED INHERITANCE OF MITOCHONDRIA PROTEIN 9, MITOCHONDRIAL"/>
    <property type="match status" value="1"/>
</dbReference>
<dbReference type="InterPro" id="IPR011009">
    <property type="entry name" value="Kinase-like_dom_sf"/>
</dbReference>
<dbReference type="InterPro" id="IPR051035">
    <property type="entry name" value="Mito_inheritance_9"/>
</dbReference>
<reference evidence="8 9" key="1">
    <citation type="submission" date="2024-01" db="EMBL/GenBank/DDBJ databases">
        <title>A draft genome for the cacao thread blight pathogen Marasmiellus scandens.</title>
        <authorList>
            <person name="Baruah I.K."/>
            <person name="Leung J."/>
            <person name="Bukari Y."/>
            <person name="Amoako-Attah I."/>
            <person name="Meinhardt L.W."/>
            <person name="Bailey B.A."/>
            <person name="Cohen S.P."/>
        </authorList>
    </citation>
    <scope>NUCLEOTIDE SEQUENCE [LARGE SCALE GENOMIC DNA]</scope>
    <source>
        <strain evidence="8 9">GH-19</strain>
    </source>
</reference>
<evidence type="ECO:0000256" key="3">
    <source>
        <dbReference type="ARBA" id="ARBA00016197"/>
    </source>
</evidence>
<comment type="similarity">
    <text evidence="2">Belongs to the AIM9 family.</text>
</comment>
<gene>
    <name evidence="8" type="ORF">VKT23_019262</name>
</gene>
<evidence type="ECO:0000256" key="5">
    <source>
        <dbReference type="ARBA" id="ARBA00023128"/>
    </source>
</evidence>
<comment type="caution">
    <text evidence="8">The sequence shown here is derived from an EMBL/GenBank/DDBJ whole genome shotgun (WGS) entry which is preliminary data.</text>
</comment>
<name>A0ABR1IR86_9AGAR</name>
<evidence type="ECO:0000256" key="4">
    <source>
        <dbReference type="ARBA" id="ARBA00022946"/>
    </source>
</evidence>
<feature type="compositionally biased region" description="Basic and acidic residues" evidence="7">
    <location>
        <begin position="500"/>
        <end position="509"/>
    </location>
</feature>
<dbReference type="Proteomes" id="UP001498398">
    <property type="component" value="Unassembled WGS sequence"/>
</dbReference>
<dbReference type="EMBL" id="JBANRG010000097">
    <property type="protein sequence ID" value="KAK7436185.1"/>
    <property type="molecule type" value="Genomic_DNA"/>
</dbReference>
<protein>
    <recommendedName>
        <fullName evidence="3">Altered inheritance of mitochondria protein 9, mitochondrial</fullName>
    </recommendedName>
    <alternativeName>
        <fullName evidence="6">Found in mitochondrial proteome protein 29</fullName>
    </alternativeName>
</protein>
<dbReference type="SUPFAM" id="SSF56112">
    <property type="entry name" value="Protein kinase-like (PK-like)"/>
    <property type="match status" value="1"/>
</dbReference>
<evidence type="ECO:0000256" key="7">
    <source>
        <dbReference type="SAM" id="MobiDB-lite"/>
    </source>
</evidence>
<keyword evidence="9" id="KW-1185">Reference proteome</keyword>
<evidence type="ECO:0000313" key="9">
    <source>
        <dbReference type="Proteomes" id="UP001498398"/>
    </source>
</evidence>
<keyword evidence="4" id="KW-0809">Transit peptide</keyword>
<evidence type="ECO:0000256" key="6">
    <source>
        <dbReference type="ARBA" id="ARBA00031849"/>
    </source>
</evidence>
<dbReference type="PANTHER" id="PTHR36091:SF1">
    <property type="entry name" value="ALTERED INHERITANCE OF MITOCHONDRIA PROTEIN 9, MITOCHONDRIAL"/>
    <property type="match status" value="1"/>
</dbReference>